<keyword evidence="4 10" id="KW-0732">Signal</keyword>
<evidence type="ECO:0000256" key="3">
    <source>
        <dbReference type="ARBA" id="ARBA00022692"/>
    </source>
</evidence>
<keyword evidence="2" id="KW-0433">Leucine-rich repeat</keyword>
<dbReference type="InterPro" id="IPR032675">
    <property type="entry name" value="LRR_dom_sf"/>
</dbReference>
<evidence type="ECO:0000313" key="13">
    <source>
        <dbReference type="Proteomes" id="UP001457282"/>
    </source>
</evidence>
<evidence type="ECO:0000313" key="12">
    <source>
        <dbReference type="EMBL" id="KAK9910455.1"/>
    </source>
</evidence>
<dbReference type="AlphaFoldDB" id="A0AAW1VRB9"/>
<evidence type="ECO:0000259" key="11">
    <source>
        <dbReference type="Pfam" id="PF08263"/>
    </source>
</evidence>
<evidence type="ECO:0000256" key="1">
    <source>
        <dbReference type="ARBA" id="ARBA00004479"/>
    </source>
</evidence>
<evidence type="ECO:0000256" key="10">
    <source>
        <dbReference type="SAM" id="SignalP"/>
    </source>
</evidence>
<feature type="chain" id="PRO_5043463822" description="Leucine-rich repeat-containing N-terminal plant-type domain-containing protein" evidence="10">
    <location>
        <begin position="36"/>
        <end position="239"/>
    </location>
</feature>
<keyword evidence="13" id="KW-1185">Reference proteome</keyword>
<evidence type="ECO:0000256" key="9">
    <source>
        <dbReference type="ARBA" id="ARBA00023180"/>
    </source>
</evidence>
<comment type="caution">
    <text evidence="12">The sequence shown here is derived from an EMBL/GenBank/DDBJ whole genome shotgun (WGS) entry which is preliminary data.</text>
</comment>
<accession>A0AAW1VRB9</accession>
<organism evidence="12 13">
    <name type="scientific">Rubus argutus</name>
    <name type="common">Southern blackberry</name>
    <dbReference type="NCBI Taxonomy" id="59490"/>
    <lineage>
        <taxon>Eukaryota</taxon>
        <taxon>Viridiplantae</taxon>
        <taxon>Streptophyta</taxon>
        <taxon>Embryophyta</taxon>
        <taxon>Tracheophyta</taxon>
        <taxon>Spermatophyta</taxon>
        <taxon>Magnoliopsida</taxon>
        <taxon>eudicotyledons</taxon>
        <taxon>Gunneridae</taxon>
        <taxon>Pentapetalae</taxon>
        <taxon>rosids</taxon>
        <taxon>fabids</taxon>
        <taxon>Rosales</taxon>
        <taxon>Rosaceae</taxon>
        <taxon>Rosoideae</taxon>
        <taxon>Rosoideae incertae sedis</taxon>
        <taxon>Rubus</taxon>
    </lineage>
</organism>
<evidence type="ECO:0000256" key="6">
    <source>
        <dbReference type="ARBA" id="ARBA00022989"/>
    </source>
</evidence>
<evidence type="ECO:0000256" key="4">
    <source>
        <dbReference type="ARBA" id="ARBA00022729"/>
    </source>
</evidence>
<keyword evidence="5" id="KW-0677">Repeat</keyword>
<dbReference type="Gene3D" id="3.80.10.10">
    <property type="entry name" value="Ribonuclease Inhibitor"/>
    <property type="match status" value="1"/>
</dbReference>
<reference evidence="12 13" key="1">
    <citation type="journal article" date="2023" name="G3 (Bethesda)">
        <title>A chromosome-length genome assembly and annotation of blackberry (Rubus argutus, cv. 'Hillquist').</title>
        <authorList>
            <person name="Bruna T."/>
            <person name="Aryal R."/>
            <person name="Dudchenko O."/>
            <person name="Sargent D.J."/>
            <person name="Mead D."/>
            <person name="Buti M."/>
            <person name="Cavallini A."/>
            <person name="Hytonen T."/>
            <person name="Andres J."/>
            <person name="Pham M."/>
            <person name="Weisz D."/>
            <person name="Mascagni F."/>
            <person name="Usai G."/>
            <person name="Natali L."/>
            <person name="Bassil N."/>
            <person name="Fernandez G.E."/>
            <person name="Lomsadze A."/>
            <person name="Armour M."/>
            <person name="Olukolu B."/>
            <person name="Poorten T."/>
            <person name="Britton C."/>
            <person name="Davik J."/>
            <person name="Ashrafi H."/>
            <person name="Aiden E.L."/>
            <person name="Borodovsky M."/>
            <person name="Worthington M."/>
        </authorList>
    </citation>
    <scope>NUCLEOTIDE SEQUENCE [LARGE SCALE GENOMIC DNA]</scope>
    <source>
        <strain evidence="12">PI 553951</strain>
    </source>
</reference>
<dbReference type="GO" id="GO:0016020">
    <property type="term" value="C:membrane"/>
    <property type="evidence" value="ECO:0007669"/>
    <property type="project" value="UniProtKB-SubCell"/>
</dbReference>
<evidence type="ECO:0000256" key="7">
    <source>
        <dbReference type="ARBA" id="ARBA00023136"/>
    </source>
</evidence>
<feature type="signal peptide" evidence="10">
    <location>
        <begin position="1"/>
        <end position="35"/>
    </location>
</feature>
<keyword evidence="9" id="KW-0325">Glycoprotein</keyword>
<dbReference type="Pfam" id="PF00560">
    <property type="entry name" value="LRR_1"/>
    <property type="match status" value="1"/>
</dbReference>
<comment type="subcellular location">
    <subcellularLocation>
        <location evidence="1">Membrane</location>
        <topology evidence="1">Single-pass type I membrane protein</topology>
    </subcellularLocation>
</comment>
<dbReference type="InterPro" id="IPR013210">
    <property type="entry name" value="LRR_N_plant-typ"/>
</dbReference>
<gene>
    <name evidence="12" type="ORF">M0R45_034415</name>
</gene>
<name>A0AAW1VRB9_RUBAR</name>
<feature type="domain" description="Leucine-rich repeat-containing N-terminal plant-type" evidence="11">
    <location>
        <begin position="41"/>
        <end position="83"/>
    </location>
</feature>
<protein>
    <recommendedName>
        <fullName evidence="11">Leucine-rich repeat-containing N-terminal plant-type domain-containing protein</fullName>
    </recommendedName>
</protein>
<keyword evidence="7" id="KW-0472">Membrane</keyword>
<dbReference type="EMBL" id="JBEDUW010000007">
    <property type="protein sequence ID" value="KAK9910455.1"/>
    <property type="molecule type" value="Genomic_DNA"/>
</dbReference>
<dbReference type="Pfam" id="PF08263">
    <property type="entry name" value="LRRNT_2"/>
    <property type="match status" value="1"/>
</dbReference>
<evidence type="ECO:0000256" key="5">
    <source>
        <dbReference type="ARBA" id="ARBA00022737"/>
    </source>
</evidence>
<dbReference type="SUPFAM" id="SSF52058">
    <property type="entry name" value="L domain-like"/>
    <property type="match status" value="1"/>
</dbReference>
<dbReference type="PANTHER" id="PTHR48063:SF98">
    <property type="entry name" value="LRR RECEPTOR-LIKE SERINE_THREONINE-PROTEIN KINASE FLS2"/>
    <property type="match status" value="1"/>
</dbReference>
<dbReference type="Proteomes" id="UP001457282">
    <property type="component" value="Unassembled WGS sequence"/>
</dbReference>
<sequence>MEYSGRCLKHAYALSIVVLVHISASLSLFHHHADATRCVEREGEALLAIKQDLVDKGDRLSSWGSGSEAQKQDCCRWEGVYCDNQTGLVLQLDLGSAYSSGKISPKLIELHHLTYLDLSGNDFNGSQIPPFIGSLTNLRYLDLNSAGFGGQIPYQLVNLTHLQHLDLGYVPASWSLVLLNAFGNGVLAGPPPNLKSFNFLRHFQVDTYLEVTDMADMLLGLALHHRQVNNQLEEGGSLT</sequence>
<keyword evidence="3" id="KW-0812">Transmembrane</keyword>
<evidence type="ECO:0000256" key="8">
    <source>
        <dbReference type="ARBA" id="ARBA00023170"/>
    </source>
</evidence>
<dbReference type="InterPro" id="IPR046956">
    <property type="entry name" value="RLP23-like"/>
</dbReference>
<evidence type="ECO:0000256" key="2">
    <source>
        <dbReference type="ARBA" id="ARBA00022614"/>
    </source>
</evidence>
<keyword evidence="6" id="KW-1133">Transmembrane helix</keyword>
<dbReference type="PANTHER" id="PTHR48063">
    <property type="entry name" value="LRR RECEPTOR-LIKE KINASE"/>
    <property type="match status" value="1"/>
</dbReference>
<dbReference type="InterPro" id="IPR001611">
    <property type="entry name" value="Leu-rich_rpt"/>
</dbReference>
<proteinExistence type="predicted"/>
<keyword evidence="8" id="KW-0675">Receptor</keyword>